<keyword evidence="3" id="KW-1185">Reference proteome</keyword>
<feature type="transmembrane region" description="Helical" evidence="1">
    <location>
        <begin position="88"/>
        <end position="111"/>
    </location>
</feature>
<feature type="transmembrane region" description="Helical" evidence="1">
    <location>
        <begin position="43"/>
        <end position="67"/>
    </location>
</feature>
<feature type="transmembrane region" description="Helical" evidence="1">
    <location>
        <begin position="147"/>
        <end position="167"/>
    </location>
</feature>
<evidence type="ECO:0000313" key="2">
    <source>
        <dbReference type="EMBL" id="GGH07969.1"/>
    </source>
</evidence>
<comment type="caution">
    <text evidence="2">The sequence shown here is derived from an EMBL/GenBank/DDBJ whole genome shotgun (WGS) entry which is preliminary data.</text>
</comment>
<dbReference type="Proteomes" id="UP000596938">
    <property type="component" value="Unassembled WGS sequence"/>
</dbReference>
<keyword evidence="1" id="KW-0812">Transmembrane</keyword>
<accession>A0ABQ1Y033</accession>
<reference evidence="3" key="1">
    <citation type="journal article" date="2019" name="Int. J. Syst. Evol. Microbiol.">
        <title>The Global Catalogue of Microorganisms (GCM) 10K type strain sequencing project: providing services to taxonomists for standard genome sequencing and annotation.</title>
        <authorList>
            <consortium name="The Broad Institute Genomics Platform"/>
            <consortium name="The Broad Institute Genome Sequencing Center for Infectious Disease"/>
            <person name="Wu L."/>
            <person name="Ma J."/>
        </authorList>
    </citation>
    <scope>NUCLEOTIDE SEQUENCE [LARGE SCALE GENOMIC DNA]</scope>
    <source>
        <strain evidence="3">CGMCC 1.1927</strain>
    </source>
</reference>
<feature type="transmembrane region" description="Helical" evidence="1">
    <location>
        <begin position="117"/>
        <end position="135"/>
    </location>
</feature>
<sequence length="169" mass="18220">MKEPAELNKHHRAEALKERVYVTFTALAVVLALQSHSEESLTAGQAAVTLAITVIGTLMAVFVADLISHLAVHEKTPTRPELLRMAQVSFGAFAAAVLPLIFIALAGLGWWEITTALQAATAALVLTLVLIGYLAIRRIHMAWWKRLIALVAEFVLGLAVIGLELIAHG</sequence>
<organism evidence="2 3">
    <name type="scientific">Pseudarthrobacter polychromogenes</name>
    <dbReference type="NCBI Taxonomy" id="1676"/>
    <lineage>
        <taxon>Bacteria</taxon>
        <taxon>Bacillati</taxon>
        <taxon>Actinomycetota</taxon>
        <taxon>Actinomycetes</taxon>
        <taxon>Micrococcales</taxon>
        <taxon>Micrococcaceae</taxon>
        <taxon>Pseudarthrobacter</taxon>
    </lineage>
</organism>
<evidence type="ECO:0000256" key="1">
    <source>
        <dbReference type="SAM" id="Phobius"/>
    </source>
</evidence>
<feature type="transmembrane region" description="Helical" evidence="1">
    <location>
        <begin position="20"/>
        <end position="37"/>
    </location>
</feature>
<name>A0ABQ1Y033_9MICC</name>
<keyword evidence="1" id="KW-1133">Transmembrane helix</keyword>
<dbReference type="EMBL" id="BMKU01000014">
    <property type="protein sequence ID" value="GGH07969.1"/>
    <property type="molecule type" value="Genomic_DNA"/>
</dbReference>
<keyword evidence="1" id="KW-0472">Membrane</keyword>
<proteinExistence type="predicted"/>
<evidence type="ECO:0008006" key="4">
    <source>
        <dbReference type="Google" id="ProtNLM"/>
    </source>
</evidence>
<protein>
    <recommendedName>
        <fullName evidence="4">Integral membrane protein</fullName>
    </recommendedName>
</protein>
<dbReference type="RefSeq" id="WP_188813172.1">
    <property type="nucleotide sequence ID" value="NZ_BAAAWV010000001.1"/>
</dbReference>
<gene>
    <name evidence="2" type="ORF">GCM10011577_35650</name>
</gene>
<evidence type="ECO:0000313" key="3">
    <source>
        <dbReference type="Proteomes" id="UP000596938"/>
    </source>
</evidence>